<organism evidence="15 16">
    <name type="scientific">Phrynocephalus forsythii</name>
    <dbReference type="NCBI Taxonomy" id="171643"/>
    <lineage>
        <taxon>Eukaryota</taxon>
        <taxon>Metazoa</taxon>
        <taxon>Chordata</taxon>
        <taxon>Craniata</taxon>
        <taxon>Vertebrata</taxon>
        <taxon>Euteleostomi</taxon>
        <taxon>Lepidosauria</taxon>
        <taxon>Squamata</taxon>
        <taxon>Bifurcata</taxon>
        <taxon>Unidentata</taxon>
        <taxon>Episquamata</taxon>
        <taxon>Toxicofera</taxon>
        <taxon>Iguania</taxon>
        <taxon>Acrodonta</taxon>
        <taxon>Agamidae</taxon>
        <taxon>Agaminae</taxon>
        <taxon>Phrynocephalus</taxon>
    </lineage>
</organism>
<dbReference type="FunFam" id="3.40.140.10:FF:000010">
    <property type="entry name" value="AMSH-like protease isoform X1"/>
    <property type="match status" value="1"/>
</dbReference>
<dbReference type="GO" id="GO:0046872">
    <property type="term" value="F:metal ion binding"/>
    <property type="evidence" value="ECO:0007669"/>
    <property type="project" value="UniProtKB-KW"/>
</dbReference>
<evidence type="ECO:0000259" key="14">
    <source>
        <dbReference type="PROSITE" id="PS50249"/>
    </source>
</evidence>
<dbReference type="InterPro" id="IPR015063">
    <property type="entry name" value="USP8_dimer"/>
</dbReference>
<comment type="cofactor">
    <cofactor evidence="1">
        <name>Zn(2+)</name>
        <dbReference type="ChEBI" id="CHEBI:29105"/>
    </cofactor>
</comment>
<proteinExistence type="inferred from homology"/>
<comment type="function">
    <text evidence="11">Zinc metalloprotease that specifically cleaves 'Lys-63'-linked polyubiquitin chains. Acts as a positive regulator of the TORC1 signaling pathway by mediating 'Lys-63'-linked deubiquitination of SESN2, thereby inhibiting SESN2-interaction with the GATOR2 complex. Does not cleave 'Lys-48'-linked polyubiquitin chains.</text>
</comment>
<dbReference type="CDD" id="cd08066">
    <property type="entry name" value="MPN_AMSH_like"/>
    <property type="match status" value="1"/>
</dbReference>
<comment type="caution">
    <text evidence="15">The sequence shown here is derived from an EMBL/GenBank/DDBJ whole genome shotgun (WGS) entry which is preliminary data.</text>
</comment>
<evidence type="ECO:0000256" key="10">
    <source>
        <dbReference type="ARBA" id="ARBA00023049"/>
    </source>
</evidence>
<dbReference type="GO" id="GO:0006508">
    <property type="term" value="P:proteolysis"/>
    <property type="evidence" value="ECO:0007669"/>
    <property type="project" value="UniProtKB-KW"/>
</dbReference>
<dbReference type="GO" id="GO:0016020">
    <property type="term" value="C:membrane"/>
    <property type="evidence" value="ECO:0007669"/>
    <property type="project" value="TreeGrafter"/>
</dbReference>
<dbReference type="GO" id="GO:0061578">
    <property type="term" value="F:K63-linked deubiquitinase activity"/>
    <property type="evidence" value="ECO:0007669"/>
    <property type="project" value="InterPro"/>
</dbReference>
<evidence type="ECO:0000256" key="3">
    <source>
        <dbReference type="ARBA" id="ARBA00022553"/>
    </source>
</evidence>
<comment type="similarity">
    <text evidence="2">Belongs to the peptidase M67C family.</text>
</comment>
<dbReference type="Proteomes" id="UP001142489">
    <property type="component" value="Unassembled WGS sequence"/>
</dbReference>
<dbReference type="Pfam" id="PF08969">
    <property type="entry name" value="USP8_dimer"/>
    <property type="match status" value="1"/>
</dbReference>
<evidence type="ECO:0000256" key="13">
    <source>
        <dbReference type="ARBA" id="ARBA00079042"/>
    </source>
</evidence>
<dbReference type="SMART" id="SM00232">
    <property type="entry name" value="JAB_MPN"/>
    <property type="match status" value="1"/>
</dbReference>
<evidence type="ECO:0000256" key="1">
    <source>
        <dbReference type="ARBA" id="ARBA00001947"/>
    </source>
</evidence>
<dbReference type="InterPro" id="IPR037518">
    <property type="entry name" value="MPN"/>
</dbReference>
<evidence type="ECO:0000256" key="8">
    <source>
        <dbReference type="ARBA" id="ARBA00022833"/>
    </source>
</evidence>
<accession>A0A9Q1B037</accession>
<dbReference type="FunFam" id="1.20.58.80:FF:000012">
    <property type="entry name" value="AMSH-like protease isoform X1"/>
    <property type="match status" value="1"/>
</dbReference>
<evidence type="ECO:0000256" key="2">
    <source>
        <dbReference type="ARBA" id="ARBA00010981"/>
    </source>
</evidence>
<feature type="domain" description="MPN" evidence="14">
    <location>
        <begin position="283"/>
        <end position="411"/>
    </location>
</feature>
<dbReference type="EMBL" id="JAPFRF010000008">
    <property type="protein sequence ID" value="KAJ7324177.1"/>
    <property type="molecule type" value="Genomic_DNA"/>
</dbReference>
<gene>
    <name evidence="15" type="ORF">JRQ81_017197</name>
</gene>
<dbReference type="Gene3D" id="1.20.58.80">
    <property type="entry name" value="Phosphotransferase system, lactose/cellobiose-type IIA subunit"/>
    <property type="match status" value="1"/>
</dbReference>
<keyword evidence="3" id="KW-0597">Phosphoprotein</keyword>
<dbReference type="PROSITE" id="PS50249">
    <property type="entry name" value="MPN"/>
    <property type="match status" value="1"/>
</dbReference>
<dbReference type="InterPro" id="IPR044098">
    <property type="entry name" value="STAMBP/STALP-like_MPN"/>
</dbReference>
<dbReference type="PANTHER" id="PTHR12947:SF7">
    <property type="entry name" value="AMSH-LIKE PROTEASE"/>
    <property type="match status" value="1"/>
</dbReference>
<keyword evidence="7" id="KW-0378">Hydrolase</keyword>
<dbReference type="SUPFAM" id="SSF140856">
    <property type="entry name" value="USP8 N-terminal domain-like"/>
    <property type="match status" value="1"/>
</dbReference>
<evidence type="ECO:0000256" key="5">
    <source>
        <dbReference type="ARBA" id="ARBA00022723"/>
    </source>
</evidence>
<name>A0A9Q1B037_9SAUR</name>
<evidence type="ECO:0000256" key="9">
    <source>
        <dbReference type="ARBA" id="ARBA00022990"/>
    </source>
</evidence>
<dbReference type="Pfam" id="PF01398">
    <property type="entry name" value="JAB"/>
    <property type="match status" value="1"/>
</dbReference>
<evidence type="ECO:0000256" key="12">
    <source>
        <dbReference type="ARBA" id="ARBA00072611"/>
    </source>
</evidence>
<dbReference type="GO" id="GO:0070536">
    <property type="term" value="P:protein K63-linked deubiquitination"/>
    <property type="evidence" value="ECO:0007669"/>
    <property type="project" value="InterPro"/>
</dbReference>
<dbReference type="GO" id="GO:0140492">
    <property type="term" value="F:metal-dependent deubiquitinase activity"/>
    <property type="evidence" value="ECO:0007669"/>
    <property type="project" value="InterPro"/>
</dbReference>
<keyword evidence="16" id="KW-1185">Reference proteome</keyword>
<dbReference type="PANTHER" id="PTHR12947">
    <property type="entry name" value="AMSH-LIKE PROTEASE"/>
    <property type="match status" value="1"/>
</dbReference>
<protein>
    <recommendedName>
        <fullName evidence="12">AMSH-like protease</fullName>
    </recommendedName>
    <alternativeName>
        <fullName evidence="13">STAM-binding protein-like 1</fullName>
    </alternativeName>
</protein>
<evidence type="ECO:0000256" key="6">
    <source>
        <dbReference type="ARBA" id="ARBA00022786"/>
    </source>
</evidence>
<reference evidence="15" key="1">
    <citation type="journal article" date="2023" name="DNA Res.">
        <title>Chromosome-level genome assembly of Phrynocephalus forsythii using third-generation DNA sequencing and Hi-C analysis.</title>
        <authorList>
            <person name="Qi Y."/>
            <person name="Zhao W."/>
            <person name="Zhao Y."/>
            <person name="Niu C."/>
            <person name="Cao S."/>
            <person name="Zhang Y."/>
        </authorList>
    </citation>
    <scope>NUCLEOTIDE SEQUENCE</scope>
    <source>
        <tissue evidence="15">Muscle</tissue>
    </source>
</reference>
<keyword evidence="9" id="KW-0007">Acetylation</keyword>
<dbReference type="GO" id="GO:0005768">
    <property type="term" value="C:endosome"/>
    <property type="evidence" value="ECO:0007669"/>
    <property type="project" value="TreeGrafter"/>
</dbReference>
<evidence type="ECO:0000313" key="16">
    <source>
        <dbReference type="Proteomes" id="UP001142489"/>
    </source>
</evidence>
<dbReference type="InterPro" id="IPR000555">
    <property type="entry name" value="JAMM/MPN+_dom"/>
</dbReference>
<sequence length="450" mass="50542">MMEERERNCKLGLPPAPSDMEQPITVSSLKRLVAVPDHTDVSLGPEERVRALSKLGCNITINEDITPRRYFRSGVEMERMASVYLEEGNLENAFVLYNKFITLFVEKLPSHRDYQQCAVPEKQDILKKLKEIAFPRTDELKKDLLKKYSAEYKEYVQGKNKCKAELLKKLEQQKLIEVEKKRVAQIRQQQLETEQFQFFEDQLKKQELARDQKIKDSSVTSERTDGGMLSSCISTHVNNTLPTSIGNKSGASAGQSPPISRALKPAATLSAVQSDAVEGLRCVVLPKDLCPKFLLLAEANTVRGIETCGILCGKLTHNEFTITHVIVPKQSAGPDYCDMENVEELFSVQDQHDLLTLGWIHTHPTQTAFLSSVDLHTHCSYQLMLPEAIAIVCSPKHNDTGVFRLTNAGMLEVSACKKKGFHPHTKDPRLFNICSHVIGKGVNITVLDLR</sequence>
<evidence type="ECO:0000256" key="7">
    <source>
        <dbReference type="ARBA" id="ARBA00022801"/>
    </source>
</evidence>
<dbReference type="AlphaFoldDB" id="A0A9Q1B037"/>
<keyword evidence="6" id="KW-0833">Ubl conjugation pathway</keyword>
<dbReference type="Gene3D" id="3.40.140.10">
    <property type="entry name" value="Cytidine Deaminase, domain 2"/>
    <property type="match status" value="1"/>
</dbReference>
<dbReference type="OrthoDB" id="3640at2759"/>
<evidence type="ECO:0000256" key="4">
    <source>
        <dbReference type="ARBA" id="ARBA00022670"/>
    </source>
</evidence>
<dbReference type="SUPFAM" id="SSF102712">
    <property type="entry name" value="JAB1/MPN domain"/>
    <property type="match status" value="1"/>
</dbReference>
<keyword evidence="4" id="KW-0645">Protease</keyword>
<evidence type="ECO:0000256" key="11">
    <source>
        <dbReference type="ARBA" id="ARBA00058830"/>
    </source>
</evidence>
<keyword evidence="10" id="KW-0482">Metalloprotease</keyword>
<evidence type="ECO:0000313" key="15">
    <source>
        <dbReference type="EMBL" id="KAJ7324177.1"/>
    </source>
</evidence>
<keyword evidence="8" id="KW-0862">Zinc</keyword>
<keyword evidence="5" id="KW-0479">Metal-binding</keyword>